<dbReference type="EMBL" id="CP157675">
    <property type="protein sequence ID" value="XBP69844.1"/>
    <property type="molecule type" value="Genomic_DNA"/>
</dbReference>
<sequence length="519" mass="57169">MSRFLDKFRLTPAGNLPDVSLQSANSILPAAQPEWGSLDLTLDGIVLLDDKAVILDANAPALEFLHTSLSAISGYSLWDVVPEEVAKQNEEATELALDSADRHSFIAHESFENSWVEYTFRRCPAGYVVNLREAGPAQKYQRLLEDSKRYNQLIFEANPNVMWVFDRTTLRIFAVNQAAVKFYGIARKVFMTLGMEALFPQGEGAELLRSLQTGKEEQSEMRLCKQKKMDGKEVLVELAWSQVKWDGHQAVLVSLADISDRHLADGVLKRANAELQKTLVAQQVELKNVRHDLLTFTQAVSSDLQDSLHVAHGFAARLAEKYSLVLDDQGRHYVRRIQASISQLAKLVDDLRTLAQLPLRSGVPAMVNLAPVCLSLIADLRKRDPDRDVTIEMDSRLMLVGNKGLLTTAMTCLLENAWKFTSKKTEAWIKVGLLPGKAPGELVLLVADNGAGFDPVYSGNLFTAFQRLHSSADFPGNGLGLAIIKRVAQVHGGTVWAESPGQGGASFFMSLPQGEASAS</sequence>
<dbReference type="InterPro" id="IPR035965">
    <property type="entry name" value="PAS-like_dom_sf"/>
</dbReference>
<dbReference type="PRINTS" id="PR00344">
    <property type="entry name" value="BCTRLSENSOR"/>
</dbReference>
<accession>A0AAU7LQD8</accession>
<dbReference type="GO" id="GO:0030295">
    <property type="term" value="F:protein kinase activator activity"/>
    <property type="evidence" value="ECO:0007669"/>
    <property type="project" value="TreeGrafter"/>
</dbReference>
<keyword evidence="8" id="KW-0067">ATP-binding</keyword>
<dbReference type="InterPro" id="IPR003594">
    <property type="entry name" value="HATPase_dom"/>
</dbReference>
<dbReference type="GO" id="GO:0016020">
    <property type="term" value="C:membrane"/>
    <property type="evidence" value="ECO:0007669"/>
    <property type="project" value="UniProtKB-SubCell"/>
</dbReference>
<dbReference type="NCBIfam" id="TIGR00229">
    <property type="entry name" value="sensory_box"/>
    <property type="match status" value="1"/>
</dbReference>
<keyword evidence="4" id="KW-0808">Transferase</keyword>
<dbReference type="Pfam" id="PF00512">
    <property type="entry name" value="HisKA"/>
    <property type="match status" value="1"/>
</dbReference>
<evidence type="ECO:0000256" key="2">
    <source>
        <dbReference type="ARBA" id="ARBA00012438"/>
    </source>
</evidence>
<evidence type="ECO:0000259" key="7">
    <source>
        <dbReference type="PROSITE" id="PS50109"/>
    </source>
</evidence>
<dbReference type="InterPro" id="IPR003661">
    <property type="entry name" value="HisK_dim/P_dom"/>
</dbReference>
<evidence type="ECO:0000256" key="3">
    <source>
        <dbReference type="ARBA" id="ARBA00022553"/>
    </source>
</evidence>
<organism evidence="8">
    <name type="scientific">Polaromonas hydrogenivorans</name>
    <dbReference type="NCBI Taxonomy" id="335476"/>
    <lineage>
        <taxon>Bacteria</taxon>
        <taxon>Pseudomonadati</taxon>
        <taxon>Pseudomonadota</taxon>
        <taxon>Betaproteobacteria</taxon>
        <taxon>Burkholderiales</taxon>
        <taxon>Comamonadaceae</taxon>
        <taxon>Polaromonas</taxon>
    </lineage>
</organism>
<dbReference type="CDD" id="cd00082">
    <property type="entry name" value="HisKA"/>
    <property type="match status" value="1"/>
</dbReference>
<gene>
    <name evidence="8" type="ORF">ABLV49_18510</name>
</gene>
<dbReference type="EC" id="2.7.13.3" evidence="2"/>
<dbReference type="InterPro" id="IPR000014">
    <property type="entry name" value="PAS"/>
</dbReference>
<comment type="catalytic activity">
    <reaction evidence="1">
        <text>ATP + protein L-histidine = ADP + protein N-phospho-L-histidine.</text>
        <dbReference type="EC" id="2.7.13.3"/>
    </reaction>
</comment>
<dbReference type="InterPro" id="IPR013767">
    <property type="entry name" value="PAS_fold"/>
</dbReference>
<evidence type="ECO:0000256" key="6">
    <source>
        <dbReference type="ARBA" id="ARBA00023136"/>
    </source>
</evidence>
<dbReference type="InterPro" id="IPR050351">
    <property type="entry name" value="BphY/WalK/GraS-like"/>
</dbReference>
<dbReference type="SUPFAM" id="SSF55874">
    <property type="entry name" value="ATPase domain of HSP90 chaperone/DNA topoisomerase II/histidine kinase"/>
    <property type="match status" value="1"/>
</dbReference>
<dbReference type="PANTHER" id="PTHR42878:SF15">
    <property type="entry name" value="BACTERIOPHYTOCHROME"/>
    <property type="match status" value="1"/>
</dbReference>
<dbReference type="Pfam" id="PF00989">
    <property type="entry name" value="PAS"/>
    <property type="match status" value="1"/>
</dbReference>
<reference evidence="8" key="1">
    <citation type="submission" date="2024-05" db="EMBL/GenBank/DDBJ databases">
        <authorList>
            <person name="Bunk B."/>
            <person name="Swiderski J."/>
            <person name="Sproer C."/>
            <person name="Thiel V."/>
        </authorList>
    </citation>
    <scope>NUCLEOTIDE SEQUENCE</scope>
    <source>
        <strain evidence="8">DSM 17735</strain>
    </source>
</reference>
<evidence type="ECO:0000313" key="8">
    <source>
        <dbReference type="EMBL" id="XBP69844.1"/>
    </source>
</evidence>
<dbReference type="SUPFAM" id="SSF47384">
    <property type="entry name" value="Homodimeric domain of signal transducing histidine kinase"/>
    <property type="match status" value="1"/>
</dbReference>
<dbReference type="SMART" id="SM00388">
    <property type="entry name" value="HisKA"/>
    <property type="match status" value="1"/>
</dbReference>
<name>A0AAU7LQD8_9BURK</name>
<dbReference type="Pfam" id="PF02518">
    <property type="entry name" value="HATPase_c"/>
    <property type="match status" value="1"/>
</dbReference>
<proteinExistence type="predicted"/>
<dbReference type="Gene3D" id="1.10.287.130">
    <property type="match status" value="1"/>
</dbReference>
<evidence type="ECO:0000256" key="5">
    <source>
        <dbReference type="ARBA" id="ARBA00022777"/>
    </source>
</evidence>
<keyword evidence="3" id="KW-0597">Phosphoprotein</keyword>
<protein>
    <recommendedName>
        <fullName evidence="2">histidine kinase</fullName>
        <ecNumber evidence="2">2.7.13.3</ecNumber>
    </recommendedName>
</protein>
<keyword evidence="8" id="KW-0547">Nucleotide-binding</keyword>
<dbReference type="GO" id="GO:0005524">
    <property type="term" value="F:ATP binding"/>
    <property type="evidence" value="ECO:0007669"/>
    <property type="project" value="UniProtKB-KW"/>
</dbReference>
<dbReference type="SMART" id="SM00387">
    <property type="entry name" value="HATPase_c"/>
    <property type="match status" value="1"/>
</dbReference>
<dbReference type="AlphaFoldDB" id="A0AAU7LQD8"/>
<dbReference type="PANTHER" id="PTHR42878">
    <property type="entry name" value="TWO-COMPONENT HISTIDINE KINASE"/>
    <property type="match status" value="1"/>
</dbReference>
<dbReference type="Gene3D" id="3.30.565.10">
    <property type="entry name" value="Histidine kinase-like ATPase, C-terminal domain"/>
    <property type="match status" value="1"/>
</dbReference>
<keyword evidence="6" id="KW-0472">Membrane</keyword>
<dbReference type="SMART" id="SM00091">
    <property type="entry name" value="PAS"/>
    <property type="match status" value="2"/>
</dbReference>
<dbReference type="InterPro" id="IPR004358">
    <property type="entry name" value="Sig_transdc_His_kin-like_C"/>
</dbReference>
<evidence type="ECO:0000256" key="4">
    <source>
        <dbReference type="ARBA" id="ARBA00022679"/>
    </source>
</evidence>
<dbReference type="Pfam" id="PF13188">
    <property type="entry name" value="PAS_8"/>
    <property type="match status" value="1"/>
</dbReference>
<dbReference type="GO" id="GO:0007234">
    <property type="term" value="P:osmosensory signaling via phosphorelay pathway"/>
    <property type="evidence" value="ECO:0007669"/>
    <property type="project" value="TreeGrafter"/>
</dbReference>
<dbReference type="CDD" id="cd00130">
    <property type="entry name" value="PAS"/>
    <property type="match status" value="1"/>
</dbReference>
<dbReference type="PROSITE" id="PS50109">
    <property type="entry name" value="HIS_KIN"/>
    <property type="match status" value="1"/>
</dbReference>
<dbReference type="InterPro" id="IPR005467">
    <property type="entry name" value="His_kinase_dom"/>
</dbReference>
<dbReference type="SUPFAM" id="SSF55785">
    <property type="entry name" value="PYP-like sensor domain (PAS domain)"/>
    <property type="match status" value="2"/>
</dbReference>
<evidence type="ECO:0000256" key="1">
    <source>
        <dbReference type="ARBA" id="ARBA00000085"/>
    </source>
</evidence>
<dbReference type="InterPro" id="IPR036890">
    <property type="entry name" value="HATPase_C_sf"/>
</dbReference>
<dbReference type="Gene3D" id="3.30.450.20">
    <property type="entry name" value="PAS domain"/>
    <property type="match status" value="2"/>
</dbReference>
<dbReference type="GO" id="GO:0006355">
    <property type="term" value="P:regulation of DNA-templated transcription"/>
    <property type="evidence" value="ECO:0007669"/>
    <property type="project" value="InterPro"/>
</dbReference>
<keyword evidence="5" id="KW-0418">Kinase</keyword>
<dbReference type="RefSeq" id="WP_349278746.1">
    <property type="nucleotide sequence ID" value="NZ_CBCSCU010000026.1"/>
</dbReference>
<dbReference type="GO" id="GO:0000155">
    <property type="term" value="F:phosphorelay sensor kinase activity"/>
    <property type="evidence" value="ECO:0007669"/>
    <property type="project" value="InterPro"/>
</dbReference>
<dbReference type="InterPro" id="IPR036097">
    <property type="entry name" value="HisK_dim/P_sf"/>
</dbReference>
<feature type="domain" description="Histidine kinase" evidence="7">
    <location>
        <begin position="299"/>
        <end position="515"/>
    </location>
</feature>
<dbReference type="GO" id="GO:0000156">
    <property type="term" value="F:phosphorelay response regulator activity"/>
    <property type="evidence" value="ECO:0007669"/>
    <property type="project" value="TreeGrafter"/>
</dbReference>